<gene>
    <name evidence="2" type="ORF">GRI40_08450</name>
</gene>
<keyword evidence="1" id="KW-1133">Transmembrane helix</keyword>
<sequence length="81" mass="8598">MTGSLSSMLEVLLKLGGVALVFNEIRGLILAAPVLWAMYESGGTWMAIWLGICSLGGIAVSVIVPLIVARTVRKRMRPATA</sequence>
<dbReference type="EMBL" id="WTZA01000001">
    <property type="protein sequence ID" value="MXO75244.1"/>
    <property type="molecule type" value="Genomic_DNA"/>
</dbReference>
<evidence type="ECO:0000313" key="3">
    <source>
        <dbReference type="Proteomes" id="UP000439522"/>
    </source>
</evidence>
<dbReference type="OrthoDB" id="7428180at2"/>
<dbReference type="Proteomes" id="UP000439522">
    <property type="component" value="Unassembled WGS sequence"/>
</dbReference>
<feature type="transmembrane region" description="Helical" evidence="1">
    <location>
        <begin position="12"/>
        <end position="39"/>
    </location>
</feature>
<reference evidence="2 3" key="1">
    <citation type="submission" date="2019-12" db="EMBL/GenBank/DDBJ databases">
        <title>Genomic-based taxomic classification of the family Erythrobacteraceae.</title>
        <authorList>
            <person name="Xu L."/>
        </authorList>
    </citation>
    <scope>NUCLEOTIDE SEQUENCE [LARGE SCALE GENOMIC DNA]</scope>
    <source>
        <strain evidence="2 3">100921-2</strain>
    </source>
</reference>
<organism evidence="2 3">
    <name type="scientific">Tsuneonella aeria</name>
    <dbReference type="NCBI Taxonomy" id="1837929"/>
    <lineage>
        <taxon>Bacteria</taxon>
        <taxon>Pseudomonadati</taxon>
        <taxon>Pseudomonadota</taxon>
        <taxon>Alphaproteobacteria</taxon>
        <taxon>Sphingomonadales</taxon>
        <taxon>Erythrobacteraceae</taxon>
        <taxon>Tsuneonella</taxon>
    </lineage>
</organism>
<evidence type="ECO:0000313" key="2">
    <source>
        <dbReference type="EMBL" id="MXO75244.1"/>
    </source>
</evidence>
<accession>A0A6I4TEP5</accession>
<keyword evidence="1" id="KW-0812">Transmembrane</keyword>
<proteinExistence type="predicted"/>
<dbReference type="AlphaFoldDB" id="A0A6I4TEP5"/>
<name>A0A6I4TEP5_9SPHN</name>
<keyword evidence="3" id="KW-1185">Reference proteome</keyword>
<evidence type="ECO:0000256" key="1">
    <source>
        <dbReference type="SAM" id="Phobius"/>
    </source>
</evidence>
<keyword evidence="1" id="KW-0472">Membrane</keyword>
<comment type="caution">
    <text evidence="2">The sequence shown here is derived from an EMBL/GenBank/DDBJ whole genome shotgun (WGS) entry which is preliminary data.</text>
</comment>
<evidence type="ECO:0008006" key="4">
    <source>
        <dbReference type="Google" id="ProtNLM"/>
    </source>
</evidence>
<dbReference type="RefSeq" id="WP_160610908.1">
    <property type="nucleotide sequence ID" value="NZ_WTZA01000001.1"/>
</dbReference>
<feature type="transmembrane region" description="Helical" evidence="1">
    <location>
        <begin position="45"/>
        <end position="68"/>
    </location>
</feature>
<protein>
    <recommendedName>
        <fullName evidence="4">MFS transporter</fullName>
    </recommendedName>
</protein>